<sequence>MEGNSFYKFYTSSYHFYLDTYVDNALLQWKGRESEYRKLGILKGIDLSSNKIVGTIPRQFSDLRGFVFLNLSRNHLTGNIISSIGQMEMLEWLDLSRNKLSGKIPNSLAELHFLNILDLSYNNLTGMIPLDTQLQSFNTLHILGIANSVGFLWQCPRDSPYPSSIDHGKGNNIEEDDEFISREFYIHMTFGSLI</sequence>
<dbReference type="Gene3D" id="3.80.10.10">
    <property type="entry name" value="Ribonuclease Inhibitor"/>
    <property type="match status" value="1"/>
</dbReference>
<dbReference type="PANTHER" id="PTHR48063:SF103">
    <property type="entry name" value="LEUCINE-RICH RECEPTOR-LIKE KINASE FAMILY PROTEIN"/>
    <property type="match status" value="1"/>
</dbReference>
<dbReference type="PRINTS" id="PR00019">
    <property type="entry name" value="LEURICHRPT"/>
</dbReference>
<evidence type="ECO:0000256" key="8">
    <source>
        <dbReference type="ARBA" id="ARBA00022989"/>
    </source>
</evidence>
<keyword evidence="6" id="KW-0732">Signal</keyword>
<dbReference type="Pfam" id="PF00560">
    <property type="entry name" value="LRR_1"/>
    <property type="match status" value="4"/>
</dbReference>
<evidence type="ECO:0000313" key="11">
    <source>
        <dbReference type="EMBL" id="CAA2968992.1"/>
    </source>
</evidence>
<keyword evidence="9" id="KW-0472">Membrane</keyword>
<evidence type="ECO:0000256" key="9">
    <source>
        <dbReference type="ARBA" id="ARBA00023136"/>
    </source>
</evidence>
<keyword evidence="4" id="KW-0433">Leucine-rich repeat</keyword>
<organism evidence="11 12">
    <name type="scientific">Olea europaea subsp. europaea</name>
    <dbReference type="NCBI Taxonomy" id="158383"/>
    <lineage>
        <taxon>Eukaryota</taxon>
        <taxon>Viridiplantae</taxon>
        <taxon>Streptophyta</taxon>
        <taxon>Embryophyta</taxon>
        <taxon>Tracheophyta</taxon>
        <taxon>Spermatophyta</taxon>
        <taxon>Magnoliopsida</taxon>
        <taxon>eudicotyledons</taxon>
        <taxon>Gunneridae</taxon>
        <taxon>Pentapetalae</taxon>
        <taxon>asterids</taxon>
        <taxon>lamiids</taxon>
        <taxon>Lamiales</taxon>
        <taxon>Oleaceae</taxon>
        <taxon>Oleeae</taxon>
        <taxon>Olea</taxon>
    </lineage>
</organism>
<keyword evidence="3" id="KW-1003">Cell membrane</keyword>
<keyword evidence="8" id="KW-1133">Transmembrane helix</keyword>
<evidence type="ECO:0000256" key="5">
    <source>
        <dbReference type="ARBA" id="ARBA00022692"/>
    </source>
</evidence>
<comment type="caution">
    <text evidence="11">The sequence shown here is derived from an EMBL/GenBank/DDBJ whole genome shotgun (WGS) entry which is preliminary data.</text>
</comment>
<keyword evidence="10" id="KW-0325">Glycoprotein</keyword>
<dbReference type="PANTHER" id="PTHR48063">
    <property type="entry name" value="LRR RECEPTOR-LIKE KINASE"/>
    <property type="match status" value="1"/>
</dbReference>
<dbReference type="EMBL" id="CACTIH010001928">
    <property type="protein sequence ID" value="CAA2968992.1"/>
    <property type="molecule type" value="Genomic_DNA"/>
</dbReference>
<dbReference type="AlphaFoldDB" id="A0A8S0QTM4"/>
<dbReference type="OrthoDB" id="1748906at2759"/>
<dbReference type="InterPro" id="IPR001611">
    <property type="entry name" value="Leu-rich_rpt"/>
</dbReference>
<evidence type="ECO:0000256" key="4">
    <source>
        <dbReference type="ARBA" id="ARBA00022614"/>
    </source>
</evidence>
<dbReference type="InterPro" id="IPR046956">
    <property type="entry name" value="RLP23-like"/>
</dbReference>
<evidence type="ECO:0000256" key="1">
    <source>
        <dbReference type="ARBA" id="ARBA00004236"/>
    </source>
</evidence>
<comment type="subcellular location">
    <subcellularLocation>
        <location evidence="1">Cell membrane</location>
    </subcellularLocation>
    <subcellularLocation>
        <location evidence="2">Membrane</location>
        <topology evidence="2">Single-pass type I membrane protein</topology>
    </subcellularLocation>
</comment>
<evidence type="ECO:0000256" key="3">
    <source>
        <dbReference type="ARBA" id="ARBA00022475"/>
    </source>
</evidence>
<evidence type="ECO:0000256" key="6">
    <source>
        <dbReference type="ARBA" id="ARBA00022729"/>
    </source>
</evidence>
<dbReference type="Proteomes" id="UP000594638">
    <property type="component" value="Unassembled WGS sequence"/>
</dbReference>
<evidence type="ECO:0000256" key="7">
    <source>
        <dbReference type="ARBA" id="ARBA00022737"/>
    </source>
</evidence>
<keyword evidence="5" id="KW-0812">Transmembrane</keyword>
<dbReference type="SUPFAM" id="SSF52058">
    <property type="entry name" value="L domain-like"/>
    <property type="match status" value="1"/>
</dbReference>
<name>A0A8S0QTM4_OLEEU</name>
<protein>
    <submittedName>
        <fullName evidence="11">Receptor 12</fullName>
    </submittedName>
</protein>
<dbReference type="Gramene" id="OE9A109837T1">
    <property type="protein sequence ID" value="OE9A109837C1"/>
    <property type="gene ID" value="OE9A109837"/>
</dbReference>
<evidence type="ECO:0000256" key="2">
    <source>
        <dbReference type="ARBA" id="ARBA00004479"/>
    </source>
</evidence>
<proteinExistence type="predicted"/>
<keyword evidence="11" id="KW-0675">Receptor</keyword>
<dbReference type="GO" id="GO:0005886">
    <property type="term" value="C:plasma membrane"/>
    <property type="evidence" value="ECO:0007669"/>
    <property type="project" value="UniProtKB-SubCell"/>
</dbReference>
<dbReference type="FunFam" id="3.80.10.10:FF:000299">
    <property type="entry name" value="Piriformospora indica-insensitive protein 2"/>
    <property type="match status" value="1"/>
</dbReference>
<evidence type="ECO:0000313" key="12">
    <source>
        <dbReference type="Proteomes" id="UP000594638"/>
    </source>
</evidence>
<gene>
    <name evidence="11" type="ORF">OLEA9_A109837</name>
</gene>
<keyword evidence="7" id="KW-0677">Repeat</keyword>
<accession>A0A8S0QTM4</accession>
<reference evidence="11 12" key="1">
    <citation type="submission" date="2019-12" db="EMBL/GenBank/DDBJ databases">
        <authorList>
            <person name="Alioto T."/>
            <person name="Alioto T."/>
            <person name="Gomez Garrido J."/>
        </authorList>
    </citation>
    <scope>NUCLEOTIDE SEQUENCE [LARGE SCALE GENOMIC DNA]</scope>
</reference>
<keyword evidence="12" id="KW-1185">Reference proteome</keyword>
<evidence type="ECO:0000256" key="10">
    <source>
        <dbReference type="ARBA" id="ARBA00023180"/>
    </source>
</evidence>
<dbReference type="InterPro" id="IPR032675">
    <property type="entry name" value="LRR_dom_sf"/>
</dbReference>